<comment type="subcellular location">
    <subcellularLocation>
        <location evidence="1">Cell membrane</location>
        <topology evidence="1">Multi-pass membrane protein</topology>
    </subcellularLocation>
</comment>
<feature type="transmembrane region" description="Helical" evidence="9">
    <location>
        <begin position="391"/>
        <end position="414"/>
    </location>
</feature>
<dbReference type="Proteomes" id="UP000824132">
    <property type="component" value="Unassembled WGS sequence"/>
</dbReference>
<keyword evidence="8 9" id="KW-0472">Membrane</keyword>
<dbReference type="InterPro" id="IPR006037">
    <property type="entry name" value="RCK_C"/>
</dbReference>
<feature type="transmembrane region" description="Helical" evidence="9">
    <location>
        <begin position="174"/>
        <end position="193"/>
    </location>
</feature>
<dbReference type="NCBIfam" id="NF003716">
    <property type="entry name" value="PRK05326.1-3"/>
    <property type="match status" value="1"/>
</dbReference>
<dbReference type="Gene3D" id="1.20.1530.20">
    <property type="match status" value="1"/>
</dbReference>
<proteinExistence type="predicted"/>
<comment type="caution">
    <text evidence="11">The sequence shown here is derived from an EMBL/GenBank/DDBJ whole genome shotgun (WGS) entry which is preliminary data.</text>
</comment>
<feature type="transmembrane region" description="Helical" evidence="9">
    <location>
        <begin position="239"/>
        <end position="256"/>
    </location>
</feature>
<dbReference type="GO" id="GO:0006813">
    <property type="term" value="P:potassium ion transport"/>
    <property type="evidence" value="ECO:0007669"/>
    <property type="project" value="InterPro"/>
</dbReference>
<feature type="transmembrane region" description="Helical" evidence="9">
    <location>
        <begin position="59"/>
        <end position="79"/>
    </location>
</feature>
<feature type="transmembrane region" description="Helical" evidence="9">
    <location>
        <begin position="31"/>
        <end position="53"/>
    </location>
</feature>
<dbReference type="Gene3D" id="3.30.70.1450">
    <property type="entry name" value="Regulator of K+ conductance, C-terminal domain"/>
    <property type="match status" value="2"/>
</dbReference>
<evidence type="ECO:0000256" key="7">
    <source>
        <dbReference type="ARBA" id="ARBA00023065"/>
    </source>
</evidence>
<feature type="transmembrane region" description="Helical" evidence="9">
    <location>
        <begin position="294"/>
        <end position="314"/>
    </location>
</feature>
<keyword evidence="5 9" id="KW-0812">Transmembrane</keyword>
<organism evidence="11 12">
    <name type="scientific">Candidatus Borkfalkia avistercoris</name>
    <dbReference type="NCBI Taxonomy" id="2838504"/>
    <lineage>
        <taxon>Bacteria</taxon>
        <taxon>Bacillati</taxon>
        <taxon>Bacillota</taxon>
        <taxon>Clostridia</taxon>
        <taxon>Christensenellales</taxon>
        <taxon>Christensenellaceae</taxon>
        <taxon>Candidatus Borkfalkia</taxon>
    </lineage>
</organism>
<feature type="transmembrane region" description="Helical" evidence="9">
    <location>
        <begin position="125"/>
        <end position="147"/>
    </location>
</feature>
<dbReference type="GO" id="GO:0008324">
    <property type="term" value="F:monoatomic cation transmembrane transporter activity"/>
    <property type="evidence" value="ECO:0007669"/>
    <property type="project" value="InterPro"/>
</dbReference>
<dbReference type="PROSITE" id="PS51202">
    <property type="entry name" value="RCK_C"/>
    <property type="match status" value="2"/>
</dbReference>
<evidence type="ECO:0000259" key="10">
    <source>
        <dbReference type="PROSITE" id="PS51202"/>
    </source>
</evidence>
<reference evidence="11" key="2">
    <citation type="submission" date="2021-04" db="EMBL/GenBank/DDBJ databases">
        <authorList>
            <person name="Gilroy R."/>
        </authorList>
    </citation>
    <scope>NUCLEOTIDE SEQUENCE</scope>
    <source>
        <strain evidence="11">CHK187-5294</strain>
    </source>
</reference>
<keyword evidence="6 9" id="KW-1133">Transmembrane helix</keyword>
<accession>A0A9D2IBQ8</accession>
<feature type="transmembrane region" description="Helical" evidence="9">
    <location>
        <begin position="360"/>
        <end position="379"/>
    </location>
</feature>
<feature type="transmembrane region" description="Helical" evidence="9">
    <location>
        <begin position="326"/>
        <end position="348"/>
    </location>
</feature>
<keyword evidence="3" id="KW-0050">Antiport</keyword>
<evidence type="ECO:0000256" key="9">
    <source>
        <dbReference type="SAM" id="Phobius"/>
    </source>
</evidence>
<dbReference type="InterPro" id="IPR006153">
    <property type="entry name" value="Cation/H_exchanger_TM"/>
</dbReference>
<evidence type="ECO:0000256" key="5">
    <source>
        <dbReference type="ARBA" id="ARBA00022692"/>
    </source>
</evidence>
<dbReference type="PANTHER" id="PTHR32507:SF7">
    <property type="entry name" value="K(+)_H(+) ANTIPORTER NHAP2"/>
    <property type="match status" value="1"/>
</dbReference>
<gene>
    <name evidence="11" type="ORF">H9727_02265</name>
</gene>
<evidence type="ECO:0000256" key="2">
    <source>
        <dbReference type="ARBA" id="ARBA00022448"/>
    </source>
</evidence>
<evidence type="ECO:0000313" key="11">
    <source>
        <dbReference type="EMBL" id="HIZ03090.1"/>
    </source>
</evidence>
<feature type="domain" description="RCK C-terminal" evidence="10">
    <location>
        <begin position="498"/>
        <end position="578"/>
    </location>
</feature>
<evidence type="ECO:0000256" key="8">
    <source>
        <dbReference type="ARBA" id="ARBA00023136"/>
    </source>
</evidence>
<dbReference type="Pfam" id="PF00999">
    <property type="entry name" value="Na_H_Exchanger"/>
    <property type="match status" value="1"/>
</dbReference>
<keyword evidence="2" id="KW-0813">Transport</keyword>
<evidence type="ECO:0000256" key="3">
    <source>
        <dbReference type="ARBA" id="ARBA00022449"/>
    </source>
</evidence>
<dbReference type="AlphaFoldDB" id="A0A9D2IBQ8"/>
<dbReference type="EMBL" id="DXCL01000012">
    <property type="protein sequence ID" value="HIZ03090.1"/>
    <property type="molecule type" value="Genomic_DNA"/>
</dbReference>
<dbReference type="PANTHER" id="PTHR32507">
    <property type="entry name" value="NA(+)/H(+) ANTIPORTER 1"/>
    <property type="match status" value="1"/>
</dbReference>
<dbReference type="InterPro" id="IPR038770">
    <property type="entry name" value="Na+/solute_symporter_sf"/>
</dbReference>
<dbReference type="Pfam" id="PF02080">
    <property type="entry name" value="TrkA_C"/>
    <property type="match status" value="2"/>
</dbReference>
<dbReference type="GO" id="GO:1902600">
    <property type="term" value="P:proton transmembrane transport"/>
    <property type="evidence" value="ECO:0007669"/>
    <property type="project" value="InterPro"/>
</dbReference>
<feature type="transmembrane region" description="Helical" evidence="9">
    <location>
        <begin position="262"/>
        <end position="282"/>
    </location>
</feature>
<sequence length="578" mass="62213">MEYVYLLMLVGLVIALCIFINRITDKLKVPSLLLFIGLGMVFGVAFRVAGLGNFTDYDLGNVVCSICLVFVIFYGGFGTNFKEARPVAGRALLLSFAGTALTAGIVGVFVYFLSSILPFFPSLGWAESMLIGSVISSTDAASVFNILRSRRLNLKYGTSSLLEMESGSNDPTSYMLTVVFTAVLAAQNGIAGATSMGAGEIVGMLFSQVGFGAIFGAAFGFLAILILKKFSFNMGQGGTIFILAIGLMTYALPSVLGELTGVSALAGNGYLAVYLCGIMIGNARIPQKRDCVRFFDALTNVAQMMIFFLLGLLATPEDLIKPAVLAPALLIFVFMTVIARPAAVTALLLPFRAKLNQIGVVSWAGLRGVASIVFAVYAMSELGVSEPGDALAYDLFSIVFVIVIVSIALQGSLLPLMSKKLHMLGDNDNVLRTFTDYQEESDVCFVKVRVGENHPWFGKKLREVVMPKEFLAVLIIRGEDTIVPGGDTVILGGDVIVTAAPEFENRDEFGMYEEYIGKNHPWAGKAVYELSLPRGTLIVMIKRKKETLVPNGSAVIQEEDVLAMIKLKEREPASAEPA</sequence>
<feature type="domain" description="RCK C-terminal" evidence="10">
    <location>
        <begin position="432"/>
        <end position="497"/>
    </location>
</feature>
<dbReference type="GO" id="GO:0005886">
    <property type="term" value="C:plasma membrane"/>
    <property type="evidence" value="ECO:0007669"/>
    <property type="project" value="UniProtKB-SubCell"/>
</dbReference>
<evidence type="ECO:0000256" key="6">
    <source>
        <dbReference type="ARBA" id="ARBA00022989"/>
    </source>
</evidence>
<feature type="transmembrane region" description="Helical" evidence="9">
    <location>
        <begin position="6"/>
        <end position="24"/>
    </location>
</feature>
<protein>
    <submittedName>
        <fullName evidence="11">Potassium/proton antiporter</fullName>
    </submittedName>
</protein>
<feature type="transmembrane region" description="Helical" evidence="9">
    <location>
        <begin position="205"/>
        <end position="227"/>
    </location>
</feature>
<evidence type="ECO:0000256" key="1">
    <source>
        <dbReference type="ARBA" id="ARBA00004651"/>
    </source>
</evidence>
<dbReference type="SUPFAM" id="SSF116726">
    <property type="entry name" value="TrkA C-terminal domain-like"/>
    <property type="match status" value="2"/>
</dbReference>
<keyword evidence="4" id="KW-1003">Cell membrane</keyword>
<keyword evidence="7" id="KW-0406">Ion transport</keyword>
<feature type="transmembrane region" description="Helical" evidence="9">
    <location>
        <begin position="91"/>
        <end position="113"/>
    </location>
</feature>
<evidence type="ECO:0000256" key="4">
    <source>
        <dbReference type="ARBA" id="ARBA00022475"/>
    </source>
</evidence>
<name>A0A9D2IBQ8_9FIRM</name>
<dbReference type="InterPro" id="IPR036721">
    <property type="entry name" value="RCK_C_sf"/>
</dbReference>
<evidence type="ECO:0000313" key="12">
    <source>
        <dbReference type="Proteomes" id="UP000824132"/>
    </source>
</evidence>
<reference evidence="11" key="1">
    <citation type="journal article" date="2021" name="PeerJ">
        <title>Extensive microbial diversity within the chicken gut microbiome revealed by metagenomics and culture.</title>
        <authorList>
            <person name="Gilroy R."/>
            <person name="Ravi A."/>
            <person name="Getino M."/>
            <person name="Pursley I."/>
            <person name="Horton D.L."/>
            <person name="Alikhan N.F."/>
            <person name="Baker D."/>
            <person name="Gharbi K."/>
            <person name="Hall N."/>
            <person name="Watson M."/>
            <person name="Adriaenssens E.M."/>
            <person name="Foster-Nyarko E."/>
            <person name="Jarju S."/>
            <person name="Secka A."/>
            <person name="Antonio M."/>
            <person name="Oren A."/>
            <person name="Chaudhuri R.R."/>
            <person name="La Ragione R."/>
            <person name="Hildebrand F."/>
            <person name="Pallen M.J."/>
        </authorList>
    </citation>
    <scope>NUCLEOTIDE SEQUENCE</scope>
    <source>
        <strain evidence="11">CHK187-5294</strain>
    </source>
</reference>
<dbReference type="GO" id="GO:0015297">
    <property type="term" value="F:antiporter activity"/>
    <property type="evidence" value="ECO:0007669"/>
    <property type="project" value="UniProtKB-KW"/>
</dbReference>